<protein>
    <submittedName>
        <fullName evidence="1">Uncharacterized protein</fullName>
    </submittedName>
</protein>
<accession>A0A820B1B5</accession>
<sequence length="159" mass="18684">DEDNDFNDNHTIQDQIPNYLSINNTTFLRIVKNIIKNVQSISMNDIQKLSLLMHQVATFRLKREITTIYLQSVTGELMEPEYDVIEVDRRVWPVQTTTETNQDNQQAACEDLLRERLEEINLKIDLSQGELIQKKNSLIEFTFVMDEAIQIYVQKYGMK</sequence>
<dbReference type="Proteomes" id="UP000663823">
    <property type="component" value="Unassembled WGS sequence"/>
</dbReference>
<comment type="caution">
    <text evidence="1">The sequence shown here is derived from an EMBL/GenBank/DDBJ whole genome shotgun (WGS) entry which is preliminary data.</text>
</comment>
<organism evidence="1 2">
    <name type="scientific">Rotaria sordida</name>
    <dbReference type="NCBI Taxonomy" id="392033"/>
    <lineage>
        <taxon>Eukaryota</taxon>
        <taxon>Metazoa</taxon>
        <taxon>Spiralia</taxon>
        <taxon>Gnathifera</taxon>
        <taxon>Rotifera</taxon>
        <taxon>Eurotatoria</taxon>
        <taxon>Bdelloidea</taxon>
        <taxon>Philodinida</taxon>
        <taxon>Philodinidae</taxon>
        <taxon>Rotaria</taxon>
    </lineage>
</organism>
<feature type="non-terminal residue" evidence="1">
    <location>
        <position position="1"/>
    </location>
</feature>
<evidence type="ECO:0000313" key="2">
    <source>
        <dbReference type="Proteomes" id="UP000663823"/>
    </source>
</evidence>
<proteinExistence type="predicted"/>
<dbReference type="EMBL" id="CAJOAX010021092">
    <property type="protein sequence ID" value="CAF4199142.1"/>
    <property type="molecule type" value="Genomic_DNA"/>
</dbReference>
<name>A0A820B1B5_9BILA</name>
<gene>
    <name evidence="1" type="ORF">OTI717_LOCUS38492</name>
</gene>
<reference evidence="1" key="1">
    <citation type="submission" date="2021-02" db="EMBL/GenBank/DDBJ databases">
        <authorList>
            <person name="Nowell W R."/>
        </authorList>
    </citation>
    <scope>NUCLEOTIDE SEQUENCE</scope>
</reference>
<evidence type="ECO:0000313" key="1">
    <source>
        <dbReference type="EMBL" id="CAF4199142.1"/>
    </source>
</evidence>
<dbReference type="AlphaFoldDB" id="A0A820B1B5"/>